<dbReference type="InterPro" id="IPR011576">
    <property type="entry name" value="Pyridox_Oxase_N"/>
</dbReference>
<name>A0A0Z8L0P0_STRSU</name>
<dbReference type="SUPFAM" id="SSF50475">
    <property type="entry name" value="FMN-binding split barrel"/>
    <property type="match status" value="1"/>
</dbReference>
<dbReference type="EMBL" id="FIIN01000004">
    <property type="protein sequence ID" value="CYV81854.1"/>
    <property type="molecule type" value="Genomic_DNA"/>
</dbReference>
<evidence type="ECO:0000313" key="3">
    <source>
        <dbReference type="Proteomes" id="UP000071765"/>
    </source>
</evidence>
<dbReference type="Gene3D" id="2.30.110.10">
    <property type="entry name" value="Electron Transport, Fmn-binding Protein, Chain A"/>
    <property type="match status" value="1"/>
</dbReference>
<dbReference type="Proteomes" id="UP000071765">
    <property type="component" value="Unassembled WGS sequence"/>
</dbReference>
<evidence type="ECO:0000313" key="2">
    <source>
        <dbReference type="EMBL" id="CYV81854.1"/>
    </source>
</evidence>
<proteinExistence type="predicted"/>
<sequence length="150" mass="17177">MKTKEIMGILEEMKLGIFATVNEAGNPHARPIHITAANEDGIFFMTGSETHFYRQLIEDGRVALSALSEEEYLIQVIRIEGKARLVSQELLDKVFSDNDYIQHVYKDEEDQKTMRIFQIYEGDGFYHSLTQGHRYLFSIGGDNEGQARSL</sequence>
<evidence type="ECO:0000259" key="1">
    <source>
        <dbReference type="Pfam" id="PF01243"/>
    </source>
</evidence>
<protein>
    <submittedName>
        <fullName evidence="2">Pyridoxamine 5'-phosphate oxidase-like FMN-binding protein</fullName>
    </submittedName>
</protein>
<feature type="domain" description="Pyridoxamine 5'-phosphate oxidase N-terminal" evidence="1">
    <location>
        <begin position="3"/>
        <end position="115"/>
    </location>
</feature>
<dbReference type="AlphaFoldDB" id="A0A0Z8L0P0"/>
<gene>
    <name evidence="2" type="ORF">ERS132452_00866</name>
</gene>
<organism evidence="2 3">
    <name type="scientific">Streptococcus suis</name>
    <dbReference type="NCBI Taxonomy" id="1307"/>
    <lineage>
        <taxon>Bacteria</taxon>
        <taxon>Bacillati</taxon>
        <taxon>Bacillota</taxon>
        <taxon>Bacilli</taxon>
        <taxon>Lactobacillales</taxon>
        <taxon>Streptococcaceae</taxon>
        <taxon>Streptococcus</taxon>
    </lineage>
</organism>
<dbReference type="Pfam" id="PF01243">
    <property type="entry name" value="PNPOx_N"/>
    <property type="match status" value="1"/>
</dbReference>
<dbReference type="RefSeq" id="WP_044673248.1">
    <property type="nucleotide sequence ID" value="NZ_CEDG01000003.1"/>
</dbReference>
<dbReference type="InterPro" id="IPR012349">
    <property type="entry name" value="Split_barrel_FMN-bd"/>
</dbReference>
<accession>A0A0Z8L0P0</accession>
<reference evidence="2 3" key="1">
    <citation type="submission" date="2016-02" db="EMBL/GenBank/DDBJ databases">
        <authorList>
            <consortium name="Pathogen Informatics"/>
        </authorList>
    </citation>
    <scope>NUCLEOTIDE SEQUENCE [LARGE SCALE GENOMIC DNA]</scope>
    <source>
        <strain evidence="2 3">LSS90</strain>
    </source>
</reference>